<keyword evidence="1 4" id="KW-0808">Transferase</keyword>
<dbReference type="Pfam" id="PF00583">
    <property type="entry name" value="Acetyltransf_1"/>
    <property type="match status" value="1"/>
</dbReference>
<dbReference type="PANTHER" id="PTHR43420:SF52">
    <property type="entry name" value="N-ACETYLTRANSFERASE YODP"/>
    <property type="match status" value="1"/>
</dbReference>
<evidence type="ECO:0000313" key="4">
    <source>
        <dbReference type="EMBL" id="KRM88800.1"/>
    </source>
</evidence>
<dbReference type="InterPro" id="IPR000182">
    <property type="entry name" value="GNAT_dom"/>
</dbReference>
<evidence type="ECO:0000259" key="3">
    <source>
        <dbReference type="PROSITE" id="PS51186"/>
    </source>
</evidence>
<accession>A0A0R2CBU4</accession>
<dbReference type="InterPro" id="IPR016181">
    <property type="entry name" value="Acyl_CoA_acyltransferase"/>
</dbReference>
<dbReference type="SUPFAM" id="SSF55729">
    <property type="entry name" value="Acyl-CoA N-acyltransferases (Nat)"/>
    <property type="match status" value="1"/>
</dbReference>
<proteinExistence type="predicted"/>
<name>A0A0R2CBU4_9LACO</name>
<dbReference type="PATRIC" id="fig|1133569.4.peg.884"/>
<evidence type="ECO:0000256" key="1">
    <source>
        <dbReference type="ARBA" id="ARBA00022679"/>
    </source>
</evidence>
<feature type="domain" description="N-acetyltransferase" evidence="3">
    <location>
        <begin position="5"/>
        <end position="193"/>
    </location>
</feature>
<protein>
    <submittedName>
        <fullName evidence="4">GNAT family acetyltransferase</fullName>
    </submittedName>
</protein>
<dbReference type="InterPro" id="IPR050680">
    <property type="entry name" value="YpeA/RimI_acetyltransf"/>
</dbReference>
<evidence type="ECO:0000256" key="2">
    <source>
        <dbReference type="ARBA" id="ARBA00023315"/>
    </source>
</evidence>
<reference evidence="4 5" key="1">
    <citation type="journal article" date="2015" name="Genome Announc.">
        <title>Expanding the biotechnology potential of lactobacilli through comparative genomics of 213 strains and associated genera.</title>
        <authorList>
            <person name="Sun Z."/>
            <person name="Harris H.M."/>
            <person name="McCann A."/>
            <person name="Guo C."/>
            <person name="Argimon S."/>
            <person name="Zhang W."/>
            <person name="Yang X."/>
            <person name="Jeffery I.B."/>
            <person name="Cooney J.C."/>
            <person name="Kagawa T.F."/>
            <person name="Liu W."/>
            <person name="Song Y."/>
            <person name="Salvetti E."/>
            <person name="Wrobel A."/>
            <person name="Rasinkangas P."/>
            <person name="Parkhill J."/>
            <person name="Rea M.C."/>
            <person name="O'Sullivan O."/>
            <person name="Ritari J."/>
            <person name="Douillard F.P."/>
            <person name="Paul Ross R."/>
            <person name="Yang R."/>
            <person name="Briner A.E."/>
            <person name="Felis G.E."/>
            <person name="de Vos W.M."/>
            <person name="Barrangou R."/>
            <person name="Klaenhammer T.R."/>
            <person name="Caufield P.W."/>
            <person name="Cui Y."/>
            <person name="Zhang H."/>
            <person name="O'Toole P.W."/>
        </authorList>
    </citation>
    <scope>NUCLEOTIDE SEQUENCE [LARGE SCALE GENOMIC DNA]</scope>
    <source>
        <strain evidence="4 5">DSM 20605</strain>
    </source>
</reference>
<evidence type="ECO:0000313" key="5">
    <source>
        <dbReference type="Proteomes" id="UP000051576"/>
    </source>
</evidence>
<dbReference type="eggNOG" id="COG0456">
    <property type="taxonomic scope" value="Bacteria"/>
</dbReference>
<keyword evidence="2" id="KW-0012">Acyltransferase</keyword>
<dbReference type="GO" id="GO:0016747">
    <property type="term" value="F:acyltransferase activity, transferring groups other than amino-acyl groups"/>
    <property type="evidence" value="ECO:0007669"/>
    <property type="project" value="InterPro"/>
</dbReference>
<dbReference type="STRING" id="1133569.FD21_GL000814"/>
<gene>
    <name evidence="4" type="ORF">FD21_GL000814</name>
</gene>
<keyword evidence="5" id="KW-1185">Reference proteome</keyword>
<dbReference type="EMBL" id="AYYX01000021">
    <property type="protein sequence ID" value="KRM88800.1"/>
    <property type="molecule type" value="Genomic_DNA"/>
</dbReference>
<dbReference type="Proteomes" id="UP000051576">
    <property type="component" value="Unassembled WGS sequence"/>
</dbReference>
<dbReference type="Gene3D" id="3.40.630.30">
    <property type="match status" value="1"/>
</dbReference>
<dbReference type="PROSITE" id="PS51186">
    <property type="entry name" value="GNAT"/>
    <property type="match status" value="1"/>
</dbReference>
<dbReference type="CDD" id="cd04301">
    <property type="entry name" value="NAT_SF"/>
    <property type="match status" value="1"/>
</dbReference>
<organism evidence="4 5">
    <name type="scientific">Liquorilactobacillus vini DSM 20605</name>
    <dbReference type="NCBI Taxonomy" id="1133569"/>
    <lineage>
        <taxon>Bacteria</taxon>
        <taxon>Bacillati</taxon>
        <taxon>Bacillota</taxon>
        <taxon>Bacilli</taxon>
        <taxon>Lactobacillales</taxon>
        <taxon>Lactobacillaceae</taxon>
        <taxon>Liquorilactobacillus</taxon>
    </lineage>
</organism>
<sequence>MSFILLIRSAKKDDAIQIVPLFTIILNEMELPSLKTIPAAKLTYVIEKSFASPQYRGTPAQTLVAEINGKIAGFAWGYPDENEHQVDEVMRSFFPEVGLPASTQIFDDDEAFSAEWYLDSIAVSPEFQGQGIGTALLKELPQIAKNLGKTRIGLNVDWANPKANKLYHKLGFIKNGTTKLSQHKYDHLILKLN</sequence>
<dbReference type="AlphaFoldDB" id="A0A0R2CBU4"/>
<dbReference type="PANTHER" id="PTHR43420">
    <property type="entry name" value="ACETYLTRANSFERASE"/>
    <property type="match status" value="1"/>
</dbReference>
<comment type="caution">
    <text evidence="4">The sequence shown here is derived from an EMBL/GenBank/DDBJ whole genome shotgun (WGS) entry which is preliminary data.</text>
</comment>